<name>A0A8E7L4T8_9VIRU</name>
<organism evidence="1">
    <name type="scientific">Tarsiger cyanurus Genomoviridae sp</name>
    <dbReference type="NCBI Taxonomy" id="2814994"/>
    <lineage>
        <taxon>Viruses</taxon>
        <taxon>Monodnaviria</taxon>
        <taxon>Shotokuvirae</taxon>
        <taxon>Cressdnaviricota</taxon>
        <taxon>Repensiviricetes</taxon>
        <taxon>Geplafuvirales</taxon>
        <taxon>Genomoviridae</taxon>
    </lineage>
</organism>
<dbReference type="EMBL" id="MW182994">
    <property type="protein sequence ID" value="QVW56544.1"/>
    <property type="molecule type" value="Genomic_DNA"/>
</dbReference>
<evidence type="ECO:0000313" key="1">
    <source>
        <dbReference type="EMBL" id="QVW56544.1"/>
    </source>
</evidence>
<proteinExistence type="predicted"/>
<protein>
    <submittedName>
        <fullName evidence="1">Replication-associated protein</fullName>
    </submittedName>
</protein>
<reference evidence="1" key="1">
    <citation type="submission" date="2020-10" db="EMBL/GenBank/DDBJ databases">
        <title>CRESS DNA virus dark matter in the feces of wild birds.</title>
        <authorList>
            <person name="Yang S."/>
            <person name="Zhang W."/>
        </authorList>
    </citation>
    <scope>NUCLEOTIDE SEQUENCE</scope>
    <source>
        <strain evidence="1">Rfb200gen3</strain>
    </source>
</reference>
<accession>A0A8E7L4T8</accession>
<sequence>MHATSLLHTRSAVLLMSGPFATILDLWGRSVSWGEKFMLMEVLISMFSAISAESFDPDEPISLMLRVITQTSSDLKGTLERVRLTRQKMETLSPVASIPGGCPLHSFQGLKIRGLRSSLAKIEQNFMRLLKTSVHGISLPNSDPCMPMLNGDGPRSVWATNVPPGSCLQMELFLSWLATEREFWMYEVSDLVRREDIARPLLPNGRSPGGGLRASVVRSRTLFQISTRGFADVILIVGRVKTLVIYGPPLTEHRLSHLRFPEERYPICEDFPYPAYPELISRWCSPPHRSHRRCTQCSCYKDNTS</sequence>